<feature type="compositionally biased region" description="Basic and acidic residues" evidence="3">
    <location>
        <begin position="692"/>
        <end position="706"/>
    </location>
</feature>
<dbReference type="InterPro" id="IPR033482">
    <property type="entry name" value="EMSY"/>
</dbReference>
<feature type="domain" description="ENT" evidence="4">
    <location>
        <begin position="13"/>
        <end position="97"/>
    </location>
</feature>
<dbReference type="PANTHER" id="PTHR16500:SF3">
    <property type="entry name" value="BRCA2-INTERACTING TRANSCRIPTIONAL REPRESSOR EMSY"/>
    <property type="match status" value="1"/>
</dbReference>
<evidence type="ECO:0000256" key="1">
    <source>
        <dbReference type="ARBA" id="ARBA00004123"/>
    </source>
</evidence>
<dbReference type="OrthoDB" id="10035579at2759"/>
<feature type="compositionally biased region" description="Low complexity" evidence="3">
    <location>
        <begin position="215"/>
        <end position="224"/>
    </location>
</feature>
<dbReference type="AlphaFoldDB" id="A0A087UP44"/>
<feature type="compositionally biased region" description="Polar residues" evidence="3">
    <location>
        <begin position="623"/>
        <end position="638"/>
    </location>
</feature>
<feature type="region of interest" description="Disordered" evidence="3">
    <location>
        <begin position="215"/>
        <end position="240"/>
    </location>
</feature>
<dbReference type="PANTHER" id="PTHR16500">
    <property type="entry name" value="BRCA2-INTERACTING TRANSCRIPTIONAL REPRESSOR EMSY"/>
    <property type="match status" value="1"/>
</dbReference>
<dbReference type="EMBL" id="KK120828">
    <property type="protein sequence ID" value="KFM79133.1"/>
    <property type="molecule type" value="Genomic_DNA"/>
</dbReference>
<feature type="non-terminal residue" evidence="5">
    <location>
        <position position="706"/>
    </location>
</feature>
<name>A0A087UP44_STEMI</name>
<keyword evidence="6" id="KW-1185">Reference proteome</keyword>
<gene>
    <name evidence="5" type="ORF">X975_23442</name>
</gene>
<dbReference type="Pfam" id="PF03735">
    <property type="entry name" value="ENT"/>
    <property type="match status" value="1"/>
</dbReference>
<feature type="region of interest" description="Disordered" evidence="3">
    <location>
        <begin position="623"/>
        <end position="656"/>
    </location>
</feature>
<feature type="compositionally biased region" description="Polar residues" evidence="3">
    <location>
        <begin position="225"/>
        <end position="240"/>
    </location>
</feature>
<dbReference type="GO" id="GO:0006355">
    <property type="term" value="P:regulation of DNA-templated transcription"/>
    <property type="evidence" value="ECO:0007669"/>
    <property type="project" value="InterPro"/>
</dbReference>
<dbReference type="Proteomes" id="UP000054359">
    <property type="component" value="Unassembled WGS sequence"/>
</dbReference>
<evidence type="ECO:0000256" key="3">
    <source>
        <dbReference type="SAM" id="MobiDB-lite"/>
    </source>
</evidence>
<dbReference type="InterPro" id="IPR005491">
    <property type="entry name" value="ENT_dom"/>
</dbReference>
<dbReference type="GO" id="GO:0005654">
    <property type="term" value="C:nucleoplasm"/>
    <property type="evidence" value="ECO:0007669"/>
    <property type="project" value="TreeGrafter"/>
</dbReference>
<dbReference type="STRING" id="407821.A0A087UP44"/>
<evidence type="ECO:0000313" key="6">
    <source>
        <dbReference type="Proteomes" id="UP000054359"/>
    </source>
</evidence>
<dbReference type="SMART" id="SM01191">
    <property type="entry name" value="ENT"/>
    <property type="match status" value="1"/>
</dbReference>
<comment type="subcellular location">
    <subcellularLocation>
        <location evidence="1">Nucleus</location>
    </subcellularLocation>
</comment>
<evidence type="ECO:0000259" key="4">
    <source>
        <dbReference type="PROSITE" id="PS51138"/>
    </source>
</evidence>
<dbReference type="InterPro" id="IPR036142">
    <property type="entry name" value="ENT_dom-like_sf"/>
</dbReference>
<feature type="region of interest" description="Disordered" evidence="3">
    <location>
        <begin position="684"/>
        <end position="706"/>
    </location>
</feature>
<organism evidence="5 6">
    <name type="scientific">Stegodyphus mimosarum</name>
    <name type="common">African social velvet spider</name>
    <dbReference type="NCBI Taxonomy" id="407821"/>
    <lineage>
        <taxon>Eukaryota</taxon>
        <taxon>Metazoa</taxon>
        <taxon>Ecdysozoa</taxon>
        <taxon>Arthropoda</taxon>
        <taxon>Chelicerata</taxon>
        <taxon>Arachnida</taxon>
        <taxon>Araneae</taxon>
        <taxon>Araneomorphae</taxon>
        <taxon>Entelegynae</taxon>
        <taxon>Eresoidea</taxon>
        <taxon>Eresidae</taxon>
        <taxon>Stegodyphus</taxon>
    </lineage>
</organism>
<dbReference type="PROSITE" id="PS51138">
    <property type="entry name" value="ENT"/>
    <property type="match status" value="1"/>
</dbReference>
<proteinExistence type="predicted"/>
<reference evidence="5 6" key="1">
    <citation type="submission" date="2013-11" db="EMBL/GenBank/DDBJ databases">
        <title>Genome sequencing of Stegodyphus mimosarum.</title>
        <authorList>
            <person name="Bechsgaard J."/>
        </authorList>
    </citation>
    <scope>NUCLEOTIDE SEQUENCE [LARGE SCALE GENOMIC DNA]</scope>
</reference>
<feature type="region of interest" description="Disordered" evidence="3">
    <location>
        <begin position="127"/>
        <end position="169"/>
    </location>
</feature>
<keyword evidence="2" id="KW-0539">Nucleus</keyword>
<evidence type="ECO:0000313" key="5">
    <source>
        <dbReference type="EMBL" id="KFM79133.1"/>
    </source>
</evidence>
<protein>
    <submittedName>
        <fullName evidence="5">Protein EMSY</fullName>
    </submittedName>
</protein>
<evidence type="ECO:0000256" key="2">
    <source>
        <dbReference type="ARBA" id="ARBA00023242"/>
    </source>
</evidence>
<sequence length="706" mass="75482">MWPMHVDYTDVECRRVLRSIELEAYASVVDAFRAQGALTEERKKLLQDLCVALSIPIERHKAEMRRAANDEHLNTIAERFSGPNTAAEWSAEGRQLVPLMSRCPPQTIFTAIADAAARTQAAKNATLPLPGKTGIRQTQSGAETMISRKRKKSLSDVAGPSSKTDLMEKPHFSGLFPSESASSVVSERKQVSVSHSCENSSVAKAHTQVSSCVKSTSSETSSTVNALPNKSAPKQTELKTSTVTTFSSFDQLRSNFSPSRPTSLYRTSAPLKKVSTICEDIRNAYELKTKPRPPPPISSLKPLSFITSASTSCSTSVTIGHVPLASCSAPSSNKKVFTRIKLKNPIRRKQNVPTTLDLKLSPQPQVSQGPLFPKPPKLDVKQESGLFATKSTSSVSLSLNLTESQTLKFPSSSVSEALAVSKSPAAMSKSITETKYSTVSSEQSCAKPATIKKTFPKTSFQGSECSPRPFFSSTAKSGLKSLPPVIFNVPSTLSTPVHTSKVIESGQNESGKSVTQSTALGIGCSHLNLNTAHTQTIQYWNEGGVIRRARIVNISQPSGSCLSRAISPSAVSALGLCPNFTSTALRVTLPAGTLSTSSSMRVSTAAKPNVILVHKVKTSAVQGQEKTAVSQKELSGPSTDKLASKPVDRATPTSPSVSVANLKVPETNIVTNINIPVKESPEIVVSTSEDSSGERKIKIEVQASKD</sequence>
<accession>A0A087UP44</accession>
<dbReference type="SUPFAM" id="SSF158639">
    <property type="entry name" value="ENT-like"/>
    <property type="match status" value="1"/>
</dbReference>
<dbReference type="Gene3D" id="1.10.1240.40">
    <property type="entry name" value="ENT domain"/>
    <property type="match status" value="1"/>
</dbReference>